<dbReference type="Pfam" id="PF00226">
    <property type="entry name" value="DnaJ"/>
    <property type="match status" value="1"/>
</dbReference>
<reference evidence="4" key="1">
    <citation type="journal article" date="2021" name="mSystems">
        <title>Bacteria and Archaea Synergistically Convert Glycine Betaine to Biogenic Methane in the Formosa Cold Seep of the South China Sea.</title>
        <authorList>
            <person name="Li L."/>
            <person name="Zhang W."/>
            <person name="Zhang S."/>
            <person name="Song L."/>
            <person name="Sun Q."/>
            <person name="Zhang H."/>
            <person name="Xiang H."/>
            <person name="Dong X."/>
        </authorList>
    </citation>
    <scope>NUCLEOTIDE SEQUENCE</scope>
    <source>
        <strain evidence="4">ZWT</strain>
    </source>
</reference>
<feature type="region of interest" description="Disordered" evidence="2">
    <location>
        <begin position="62"/>
        <end position="94"/>
    </location>
</feature>
<proteinExistence type="predicted"/>
<sequence>MENPYEILNVKKGATKDEIRRAYKKLAKQYHPDQYDDNPLRDLAEERMREVNEAYDTLMKSASENNTHSSRSSSYSNQTSYNNQSSSTNNNYNQQNYQSQNVYENIKNDIYSGNLRSAEQKLNTVKTRDAEWNYLMGILFSKKGWNDSAKRYLSVACRMNPSHPEYRNALEQTNFSTTSYRQNYYGRKHRDNDMFDMCFKLWCADSLCECAGGDLIDCM</sequence>
<evidence type="ECO:0000259" key="3">
    <source>
        <dbReference type="PROSITE" id="PS50076"/>
    </source>
</evidence>
<evidence type="ECO:0000313" key="5">
    <source>
        <dbReference type="Proteomes" id="UP001056429"/>
    </source>
</evidence>
<accession>A0A9J6P2G6</accession>
<dbReference type="EMBL" id="JAGSOJ010000002">
    <property type="protein sequence ID" value="MCM1990382.1"/>
    <property type="molecule type" value="Genomic_DNA"/>
</dbReference>
<feature type="domain" description="J" evidence="3">
    <location>
        <begin position="3"/>
        <end position="85"/>
    </location>
</feature>
<evidence type="ECO:0000256" key="2">
    <source>
        <dbReference type="SAM" id="MobiDB-lite"/>
    </source>
</evidence>
<dbReference type="InterPro" id="IPR001623">
    <property type="entry name" value="DnaJ_domain"/>
</dbReference>
<keyword evidence="5" id="KW-1185">Reference proteome</keyword>
<dbReference type="CDD" id="cd06257">
    <property type="entry name" value="DnaJ"/>
    <property type="match status" value="1"/>
</dbReference>
<gene>
    <name evidence="4" type="ORF">KDK92_11605</name>
</gene>
<dbReference type="InterPro" id="IPR036869">
    <property type="entry name" value="J_dom_sf"/>
</dbReference>
<dbReference type="PANTHER" id="PTHR24074">
    <property type="entry name" value="CO-CHAPERONE PROTEIN DJLA"/>
    <property type="match status" value="1"/>
</dbReference>
<name>A0A9J6P2G6_9CLOT</name>
<comment type="caution">
    <text evidence="4">The sequence shown here is derived from an EMBL/GenBank/DDBJ whole genome shotgun (WGS) entry which is preliminary data.</text>
</comment>
<dbReference type="GO" id="GO:0006260">
    <property type="term" value="P:DNA replication"/>
    <property type="evidence" value="ECO:0007669"/>
    <property type="project" value="UniProtKB-KW"/>
</dbReference>
<dbReference type="AlphaFoldDB" id="A0A9J6P2G6"/>
<keyword evidence="1" id="KW-0235">DNA replication</keyword>
<evidence type="ECO:0000256" key="1">
    <source>
        <dbReference type="ARBA" id="ARBA00022705"/>
    </source>
</evidence>
<dbReference type="Proteomes" id="UP001056429">
    <property type="component" value="Unassembled WGS sequence"/>
</dbReference>
<dbReference type="PROSITE" id="PS50076">
    <property type="entry name" value="DNAJ_2"/>
    <property type="match status" value="1"/>
</dbReference>
<dbReference type="RefSeq" id="WP_250859419.1">
    <property type="nucleotide sequence ID" value="NZ_JAGSOJ010000002.1"/>
</dbReference>
<dbReference type="InterPro" id="IPR050817">
    <property type="entry name" value="DjlA_DnaK_co-chaperone"/>
</dbReference>
<evidence type="ECO:0000313" key="4">
    <source>
        <dbReference type="EMBL" id="MCM1990382.1"/>
    </source>
</evidence>
<dbReference type="Gene3D" id="1.10.287.110">
    <property type="entry name" value="DnaJ domain"/>
    <property type="match status" value="1"/>
</dbReference>
<organism evidence="4 5">
    <name type="scientific">Oceanirhabdus seepicola</name>
    <dbReference type="NCBI Taxonomy" id="2828781"/>
    <lineage>
        <taxon>Bacteria</taxon>
        <taxon>Bacillati</taxon>
        <taxon>Bacillota</taxon>
        <taxon>Clostridia</taxon>
        <taxon>Eubacteriales</taxon>
        <taxon>Clostridiaceae</taxon>
        <taxon>Oceanirhabdus</taxon>
    </lineage>
</organism>
<dbReference type="PRINTS" id="PR00625">
    <property type="entry name" value="JDOMAIN"/>
</dbReference>
<dbReference type="SUPFAM" id="SSF46565">
    <property type="entry name" value="Chaperone J-domain"/>
    <property type="match status" value="1"/>
</dbReference>
<dbReference type="SMART" id="SM00271">
    <property type="entry name" value="DnaJ"/>
    <property type="match status" value="1"/>
</dbReference>
<protein>
    <submittedName>
        <fullName evidence="4">J domain-containing protein</fullName>
    </submittedName>
</protein>
<reference evidence="4" key="2">
    <citation type="submission" date="2021-04" db="EMBL/GenBank/DDBJ databases">
        <authorList>
            <person name="Dong X."/>
        </authorList>
    </citation>
    <scope>NUCLEOTIDE SEQUENCE</scope>
    <source>
        <strain evidence="4">ZWT</strain>
    </source>
</reference>
<feature type="compositionally biased region" description="Low complexity" evidence="2">
    <location>
        <begin position="65"/>
        <end position="94"/>
    </location>
</feature>